<dbReference type="AlphaFoldDB" id="A0A813TC64"/>
<protein>
    <submittedName>
        <fullName evidence="2">Uncharacterized protein</fullName>
    </submittedName>
</protein>
<feature type="signal peptide" evidence="1">
    <location>
        <begin position="1"/>
        <end position="19"/>
    </location>
</feature>
<keyword evidence="1" id="KW-0732">Signal</keyword>
<dbReference type="OrthoDB" id="10559385at2759"/>
<evidence type="ECO:0000313" key="3">
    <source>
        <dbReference type="Proteomes" id="UP000663879"/>
    </source>
</evidence>
<organism evidence="2 3">
    <name type="scientific">Brachionus calyciflorus</name>
    <dbReference type="NCBI Taxonomy" id="104777"/>
    <lineage>
        <taxon>Eukaryota</taxon>
        <taxon>Metazoa</taxon>
        <taxon>Spiralia</taxon>
        <taxon>Gnathifera</taxon>
        <taxon>Rotifera</taxon>
        <taxon>Eurotatoria</taxon>
        <taxon>Monogononta</taxon>
        <taxon>Pseudotrocha</taxon>
        <taxon>Ploima</taxon>
        <taxon>Brachionidae</taxon>
        <taxon>Brachionus</taxon>
    </lineage>
</organism>
<keyword evidence="3" id="KW-1185">Reference proteome</keyword>
<sequence>MKKLLLLHIVTSLLGSLFSSTIPVLDLSIVTPIINHTNVTGHDNETIPEAEPEKPFIFIPSHFNDQELFHNQTQLETTIDVINELNNNETNENSTIISNYVEVYVFNNESMQNSTQYPEHFTKYNNETILLTPYESFNSTNDNIAAFNITIYENSFGFSSSIKNQFNWFTQFTILMAVFMLLKVQ</sequence>
<accession>A0A813TC64</accession>
<name>A0A813TC64_9BILA</name>
<evidence type="ECO:0000256" key="1">
    <source>
        <dbReference type="SAM" id="SignalP"/>
    </source>
</evidence>
<feature type="chain" id="PRO_5032914684" evidence="1">
    <location>
        <begin position="20"/>
        <end position="185"/>
    </location>
</feature>
<reference evidence="2" key="1">
    <citation type="submission" date="2021-02" db="EMBL/GenBank/DDBJ databases">
        <authorList>
            <person name="Nowell W R."/>
        </authorList>
    </citation>
    <scope>NUCLEOTIDE SEQUENCE</scope>
    <source>
        <strain evidence="2">Ploen Becks lab</strain>
    </source>
</reference>
<proteinExistence type="predicted"/>
<comment type="caution">
    <text evidence="2">The sequence shown here is derived from an EMBL/GenBank/DDBJ whole genome shotgun (WGS) entry which is preliminary data.</text>
</comment>
<dbReference type="Proteomes" id="UP000663879">
    <property type="component" value="Unassembled WGS sequence"/>
</dbReference>
<dbReference type="EMBL" id="CAJNOC010000839">
    <property type="protein sequence ID" value="CAF0808700.1"/>
    <property type="molecule type" value="Genomic_DNA"/>
</dbReference>
<evidence type="ECO:0000313" key="2">
    <source>
        <dbReference type="EMBL" id="CAF0808700.1"/>
    </source>
</evidence>
<gene>
    <name evidence="2" type="ORF">OXX778_LOCUS6858</name>
</gene>